<name>A0AA36GV67_CYLNA</name>
<organism evidence="1 2">
    <name type="scientific">Cylicocyclus nassatus</name>
    <name type="common">Nematode worm</name>
    <dbReference type="NCBI Taxonomy" id="53992"/>
    <lineage>
        <taxon>Eukaryota</taxon>
        <taxon>Metazoa</taxon>
        <taxon>Ecdysozoa</taxon>
        <taxon>Nematoda</taxon>
        <taxon>Chromadorea</taxon>
        <taxon>Rhabditida</taxon>
        <taxon>Rhabditina</taxon>
        <taxon>Rhabditomorpha</taxon>
        <taxon>Strongyloidea</taxon>
        <taxon>Strongylidae</taxon>
        <taxon>Cylicocyclus</taxon>
    </lineage>
</organism>
<comment type="caution">
    <text evidence="1">The sequence shown here is derived from an EMBL/GenBank/DDBJ whole genome shotgun (WGS) entry which is preliminary data.</text>
</comment>
<dbReference type="EMBL" id="CATQJL010000223">
    <property type="protein sequence ID" value="CAJ0598960.1"/>
    <property type="molecule type" value="Genomic_DNA"/>
</dbReference>
<protein>
    <submittedName>
        <fullName evidence="1">Uncharacterized protein</fullName>
    </submittedName>
</protein>
<accession>A0AA36GV67</accession>
<evidence type="ECO:0000313" key="1">
    <source>
        <dbReference type="EMBL" id="CAJ0598960.1"/>
    </source>
</evidence>
<sequence length="103" mass="11583">MDSKDSKVYAEAVAESKRPEGAISAEVTRATYNGYTIPNLSYFKWFRHGLAKLIATLFSKESTLASLDSMISALQNCVKKKYISIETMDIYSCSNLEKIPQFK</sequence>
<proteinExistence type="predicted"/>
<dbReference type="AlphaFoldDB" id="A0AA36GV67"/>
<gene>
    <name evidence="1" type="ORF">CYNAS_LOCUS10943</name>
</gene>
<evidence type="ECO:0000313" key="2">
    <source>
        <dbReference type="Proteomes" id="UP001176961"/>
    </source>
</evidence>
<keyword evidence="2" id="KW-1185">Reference proteome</keyword>
<dbReference type="Proteomes" id="UP001176961">
    <property type="component" value="Unassembled WGS sequence"/>
</dbReference>
<reference evidence="1" key="1">
    <citation type="submission" date="2023-07" db="EMBL/GenBank/DDBJ databases">
        <authorList>
            <consortium name="CYATHOMIX"/>
        </authorList>
    </citation>
    <scope>NUCLEOTIDE SEQUENCE</scope>
    <source>
        <strain evidence="1">N/A</strain>
    </source>
</reference>